<reference evidence="4 5" key="1">
    <citation type="submission" date="2019-07" db="EMBL/GenBank/DDBJ databases">
        <title>Whole genome shotgun sequence of Pseudonocardia sulfidoxydans NBRC 16205.</title>
        <authorList>
            <person name="Hosoyama A."/>
            <person name="Uohara A."/>
            <person name="Ohji S."/>
            <person name="Ichikawa N."/>
        </authorList>
    </citation>
    <scope>NUCLEOTIDE SEQUENCE [LARGE SCALE GENOMIC DNA]</scope>
    <source>
        <strain evidence="4 5">NBRC 16205</strain>
    </source>
</reference>
<dbReference type="RefSeq" id="WP_147109744.1">
    <property type="nucleotide sequence ID" value="NZ_BJVJ01000037.1"/>
</dbReference>
<evidence type="ECO:0000256" key="2">
    <source>
        <dbReference type="SAM" id="MobiDB-lite"/>
    </source>
</evidence>
<keyword evidence="5" id="KW-1185">Reference proteome</keyword>
<dbReference type="SUPFAM" id="SSF55961">
    <property type="entry name" value="Bet v1-like"/>
    <property type="match status" value="1"/>
</dbReference>
<dbReference type="OrthoDB" id="8117292at2"/>
<proteinExistence type="inferred from homology"/>
<name>A0A511DIK1_9PSEU</name>
<dbReference type="InterPro" id="IPR023393">
    <property type="entry name" value="START-like_dom_sf"/>
</dbReference>
<dbReference type="Pfam" id="PF08327">
    <property type="entry name" value="AHSA1"/>
    <property type="match status" value="1"/>
</dbReference>
<feature type="domain" description="Activator of Hsp90 ATPase homologue 1/2-like C-terminal" evidence="3">
    <location>
        <begin position="39"/>
        <end position="152"/>
    </location>
</feature>
<organism evidence="4 5">
    <name type="scientific">Pseudonocardia sulfidoxydans NBRC 16205</name>
    <dbReference type="NCBI Taxonomy" id="1223511"/>
    <lineage>
        <taxon>Bacteria</taxon>
        <taxon>Bacillati</taxon>
        <taxon>Actinomycetota</taxon>
        <taxon>Actinomycetes</taxon>
        <taxon>Pseudonocardiales</taxon>
        <taxon>Pseudonocardiaceae</taxon>
        <taxon>Pseudonocardia</taxon>
    </lineage>
</organism>
<protein>
    <submittedName>
        <fullName evidence="4">Activator of HSP90 ATPase</fullName>
    </submittedName>
</protein>
<dbReference type="AlphaFoldDB" id="A0A511DIK1"/>
<gene>
    <name evidence="4" type="ORF">PSU4_35890</name>
</gene>
<evidence type="ECO:0000313" key="5">
    <source>
        <dbReference type="Proteomes" id="UP000321685"/>
    </source>
</evidence>
<dbReference type="Proteomes" id="UP000321685">
    <property type="component" value="Unassembled WGS sequence"/>
</dbReference>
<sequence length="228" mass="24247">MSDATDVRHEVSAVRREVGGRRLKAGEARVVTISRVYPTTPEDLWDACTSIERIPRWFLPVSGELKVGGSYQLEGNANGTIERCDAPREFAATWEYGGEVSWIEVAVGAEGEHARLTIDHIAHVDDERWAMFGPGAVGLGWDLGLHGLAQHLVSGASVDPQLAEAWSASPEGVAFLTAASDDWCRPSVAAGTPEAEARPAADRTTAFYTGSEPPAADRDAGVEPPAAG</sequence>
<dbReference type="EMBL" id="BJVJ01000037">
    <property type="protein sequence ID" value="GEL24635.1"/>
    <property type="molecule type" value="Genomic_DNA"/>
</dbReference>
<comment type="similarity">
    <text evidence="1">Belongs to the AHA1 family.</text>
</comment>
<dbReference type="InterPro" id="IPR013538">
    <property type="entry name" value="ASHA1/2-like_C"/>
</dbReference>
<dbReference type="Gene3D" id="3.30.530.20">
    <property type="match status" value="1"/>
</dbReference>
<feature type="region of interest" description="Disordered" evidence="2">
    <location>
        <begin position="187"/>
        <end position="228"/>
    </location>
</feature>
<evidence type="ECO:0000313" key="4">
    <source>
        <dbReference type="EMBL" id="GEL24635.1"/>
    </source>
</evidence>
<evidence type="ECO:0000259" key="3">
    <source>
        <dbReference type="Pfam" id="PF08327"/>
    </source>
</evidence>
<evidence type="ECO:0000256" key="1">
    <source>
        <dbReference type="ARBA" id="ARBA00006817"/>
    </source>
</evidence>
<accession>A0A511DIK1</accession>
<dbReference type="CDD" id="cd08899">
    <property type="entry name" value="SRPBCC_CalC_Aha1-like_6"/>
    <property type="match status" value="1"/>
</dbReference>
<comment type="caution">
    <text evidence="4">The sequence shown here is derived from an EMBL/GenBank/DDBJ whole genome shotgun (WGS) entry which is preliminary data.</text>
</comment>